<reference evidence="3" key="1">
    <citation type="submission" date="2016-10" db="EMBL/GenBank/DDBJ databases">
        <authorList>
            <person name="Varghese N."/>
            <person name="Submissions S."/>
        </authorList>
    </citation>
    <scope>NUCLEOTIDE SEQUENCE [LARGE SCALE GENOMIC DNA]</scope>
    <source>
        <strain evidence="3">CGMCC 1.7061</strain>
    </source>
</reference>
<dbReference type="OrthoDB" id="6369928at2"/>
<feature type="region of interest" description="Disordered" evidence="1">
    <location>
        <begin position="69"/>
        <end position="107"/>
    </location>
</feature>
<accession>A0A1I4MGE9</accession>
<evidence type="ECO:0000313" key="3">
    <source>
        <dbReference type="Proteomes" id="UP000198519"/>
    </source>
</evidence>
<dbReference type="RefSeq" id="WP_092020798.1">
    <property type="nucleotide sequence ID" value="NZ_FOUE01000001.1"/>
</dbReference>
<dbReference type="EMBL" id="FOUE01000001">
    <property type="protein sequence ID" value="SFM02170.1"/>
    <property type="molecule type" value="Genomic_DNA"/>
</dbReference>
<protein>
    <submittedName>
        <fullName evidence="2">Uncharacterized protein</fullName>
    </submittedName>
</protein>
<sequence>MISTTPEQNWLFDPSLLKLVHQCRRLIHAEFGIKLHLTDRHLEQQLANYAEKSRSSQLARVWHTLKPQIPGHHEITSKKESTQEGQVSRRVYRGQVIEEESRPASRSVHSEAGVDAIAAAKRKVIYRGQVIG</sequence>
<name>A0A1I4MGE9_9GAMM</name>
<keyword evidence="3" id="KW-1185">Reference proteome</keyword>
<evidence type="ECO:0000313" key="2">
    <source>
        <dbReference type="EMBL" id="SFM02170.1"/>
    </source>
</evidence>
<gene>
    <name evidence="2" type="ORF">SAMN04487963_1061</name>
</gene>
<evidence type="ECO:0000256" key="1">
    <source>
        <dbReference type="SAM" id="MobiDB-lite"/>
    </source>
</evidence>
<organism evidence="2 3">
    <name type="scientific">Marinobacter zhejiangensis</name>
    <dbReference type="NCBI Taxonomy" id="488535"/>
    <lineage>
        <taxon>Bacteria</taxon>
        <taxon>Pseudomonadati</taxon>
        <taxon>Pseudomonadota</taxon>
        <taxon>Gammaproteobacteria</taxon>
        <taxon>Pseudomonadales</taxon>
        <taxon>Marinobacteraceae</taxon>
        <taxon>Marinobacter</taxon>
    </lineage>
</organism>
<feature type="compositionally biased region" description="Basic and acidic residues" evidence="1">
    <location>
        <begin position="71"/>
        <end position="82"/>
    </location>
</feature>
<dbReference type="Proteomes" id="UP000198519">
    <property type="component" value="Unassembled WGS sequence"/>
</dbReference>
<proteinExistence type="predicted"/>
<dbReference type="AlphaFoldDB" id="A0A1I4MGE9"/>